<name>A0A8H5TUT2_FUSCI</name>
<comment type="caution">
    <text evidence="2">The sequence shown here is derived from an EMBL/GenBank/DDBJ whole genome shotgun (WGS) entry which is preliminary data.</text>
</comment>
<dbReference type="EMBL" id="JAAQPE010000239">
    <property type="protein sequence ID" value="KAF5675868.1"/>
    <property type="molecule type" value="Genomic_DNA"/>
</dbReference>
<reference evidence="2 3" key="2">
    <citation type="submission" date="2020-05" db="EMBL/GenBank/DDBJ databases">
        <title>Identification and distribution of gene clusters putatively required for synthesis of sphingolipid metabolism inhibitors in phylogenetically diverse species of the filamentous fungus Fusarium.</title>
        <authorList>
            <person name="Kim H.-S."/>
            <person name="Busman M."/>
            <person name="Brown D.W."/>
            <person name="Divon H."/>
            <person name="Uhlig S."/>
            <person name="Proctor R.H."/>
        </authorList>
    </citation>
    <scope>NUCLEOTIDE SEQUENCE [LARGE SCALE GENOMIC DNA]</scope>
    <source>
        <strain evidence="2 3">NRRL 25331</strain>
    </source>
</reference>
<keyword evidence="3" id="KW-1185">Reference proteome</keyword>
<dbReference type="AlphaFoldDB" id="A0A8H5TUT2"/>
<dbReference type="Proteomes" id="UP000572754">
    <property type="component" value="Unassembled WGS sequence"/>
</dbReference>
<feature type="region of interest" description="Disordered" evidence="1">
    <location>
        <begin position="217"/>
        <end position="262"/>
    </location>
</feature>
<gene>
    <name evidence="2" type="ORF">FCIRC_7240</name>
</gene>
<reference evidence="3" key="1">
    <citation type="journal article" date="2020" name="BMC Genomics">
        <title>Correction to: Identification and distribution of gene clusters required for synthesis of sphingolipid metabolism inhibitors in diverse species of the filamentous fungus Fusarium.</title>
        <authorList>
            <person name="Kim H.S."/>
            <person name="Lohmar J.M."/>
            <person name="Busman M."/>
            <person name="Brown D.W."/>
            <person name="Naumann T.A."/>
            <person name="Divon H.H."/>
            <person name="Lysoe E."/>
            <person name="Uhlig S."/>
            <person name="Proctor R.H."/>
        </authorList>
    </citation>
    <scope>NUCLEOTIDE SEQUENCE [LARGE SCALE GENOMIC DNA]</scope>
    <source>
        <strain evidence="3">NRRL 25331</strain>
    </source>
</reference>
<accession>A0A8H5TUT2</accession>
<proteinExistence type="predicted"/>
<evidence type="ECO:0000313" key="3">
    <source>
        <dbReference type="Proteomes" id="UP000572754"/>
    </source>
</evidence>
<sequence length="375" mass="43030">MADQETEALALRINDETVDVHGIGVDVCKYIPLRHILPTKMHRLCEAITDDIFHSAGVQKQESPDCFKVISGQINGTQLLGSSKLEHYKRMDWARQTLSKVMRLQARTEKIVSAPAHVMGCVIAAIAYRKLQPSSERFFQENEDIVKFFGELNGIQWLPVAIKVWPKIRGCTFIIELDQSREEPFPELRDVEGEMRWVVTTRMPNMNRYERILPNALRPALQPPGPTVPKPEPEDNALPSVEPNDISNEPITVSDDEESEDNTITLRDYTRQMKILGKRLTTPDRAIARRARKEIMKKSDEVGEQEVEEIGPPKEYFDSYTYLKDVWKTCLQNGISIPNSLRVLVDHHCTPSQVFHLMELEKEHLAEMDMEIDGW</sequence>
<evidence type="ECO:0000313" key="2">
    <source>
        <dbReference type="EMBL" id="KAF5675868.1"/>
    </source>
</evidence>
<evidence type="ECO:0000256" key="1">
    <source>
        <dbReference type="SAM" id="MobiDB-lite"/>
    </source>
</evidence>
<organism evidence="2 3">
    <name type="scientific">Fusarium circinatum</name>
    <name type="common">Pitch canker fungus</name>
    <name type="synonym">Gibberella circinata</name>
    <dbReference type="NCBI Taxonomy" id="48490"/>
    <lineage>
        <taxon>Eukaryota</taxon>
        <taxon>Fungi</taxon>
        <taxon>Dikarya</taxon>
        <taxon>Ascomycota</taxon>
        <taxon>Pezizomycotina</taxon>
        <taxon>Sordariomycetes</taxon>
        <taxon>Hypocreomycetidae</taxon>
        <taxon>Hypocreales</taxon>
        <taxon>Nectriaceae</taxon>
        <taxon>Fusarium</taxon>
        <taxon>Fusarium fujikuroi species complex</taxon>
    </lineage>
</organism>
<protein>
    <submittedName>
        <fullName evidence="2">Uncharacterized protein</fullName>
    </submittedName>
</protein>
<feature type="compositionally biased region" description="Pro residues" evidence="1">
    <location>
        <begin position="221"/>
        <end position="230"/>
    </location>
</feature>